<evidence type="ECO:0000313" key="7">
    <source>
        <dbReference type="EMBL" id="CAH7685362.1"/>
    </source>
</evidence>
<evidence type="ECO:0000256" key="1">
    <source>
        <dbReference type="ARBA" id="ARBA00000971"/>
    </source>
</evidence>
<dbReference type="EMBL" id="CALTRL010005721">
    <property type="protein sequence ID" value="CAH7685362.1"/>
    <property type="molecule type" value="Genomic_DNA"/>
</dbReference>
<dbReference type="EMBL" id="KT247078">
    <property type="protein sequence ID" value="ALL41167.1"/>
    <property type="molecule type" value="mRNA"/>
</dbReference>
<protein>
    <recommendedName>
        <fullName evidence="4">Peptidyl-prolyl cis-trans isomerase</fullName>
        <shortName evidence="4">PPIase</shortName>
        <ecNumber evidence="4">5.2.1.8</ecNumber>
    </recommendedName>
</protein>
<dbReference type="InterPro" id="IPR029000">
    <property type="entry name" value="Cyclophilin-like_dom_sf"/>
</dbReference>
<feature type="signal peptide" evidence="4">
    <location>
        <begin position="1"/>
        <end position="21"/>
    </location>
</feature>
<gene>
    <name evidence="7" type="ORF">PPACK8108_LOCUS19872</name>
</gene>
<feature type="chain" id="PRO_5044513875" description="Peptidyl-prolyl cis-trans isomerase" evidence="4">
    <location>
        <begin position="22"/>
        <end position="220"/>
    </location>
</feature>
<dbReference type="InterPro" id="IPR002130">
    <property type="entry name" value="Cyclophilin-type_PPIase_dom"/>
</dbReference>
<dbReference type="PANTHER" id="PTHR11071:SF569">
    <property type="entry name" value="PEPTIDYL-PROLYL CIS-TRANS ISOMERASE"/>
    <property type="match status" value="1"/>
</dbReference>
<dbReference type="PROSITE" id="PS50072">
    <property type="entry name" value="CSA_PPIASE_2"/>
    <property type="match status" value="1"/>
</dbReference>
<dbReference type="PANTHER" id="PTHR11071">
    <property type="entry name" value="PEPTIDYL-PROLYL CIS-TRANS ISOMERASE"/>
    <property type="match status" value="1"/>
</dbReference>
<comment type="catalytic activity">
    <reaction evidence="1 4">
        <text>[protein]-peptidylproline (omega=180) = [protein]-peptidylproline (omega=0)</text>
        <dbReference type="Rhea" id="RHEA:16237"/>
        <dbReference type="Rhea" id="RHEA-COMP:10747"/>
        <dbReference type="Rhea" id="RHEA-COMP:10748"/>
        <dbReference type="ChEBI" id="CHEBI:83833"/>
        <dbReference type="ChEBI" id="CHEBI:83834"/>
        <dbReference type="EC" id="5.2.1.8"/>
    </reaction>
</comment>
<dbReference type="SUPFAM" id="SSF50891">
    <property type="entry name" value="Cyclophilin-like"/>
    <property type="match status" value="1"/>
</dbReference>
<keyword evidence="3 4" id="KW-0413">Isomerase</keyword>
<evidence type="ECO:0000256" key="2">
    <source>
        <dbReference type="ARBA" id="ARBA00023110"/>
    </source>
</evidence>
<proteinExistence type="evidence at transcript level"/>
<dbReference type="PRINTS" id="PR00153">
    <property type="entry name" value="CSAPPISMRASE"/>
</dbReference>
<dbReference type="Proteomes" id="UP001153365">
    <property type="component" value="Unassembled WGS sequence"/>
</dbReference>
<dbReference type="GO" id="GO:0006457">
    <property type="term" value="P:protein folding"/>
    <property type="evidence" value="ECO:0007669"/>
    <property type="project" value="InterPro"/>
</dbReference>
<evidence type="ECO:0000259" key="5">
    <source>
        <dbReference type="PROSITE" id="PS50072"/>
    </source>
</evidence>
<accession>A0A0S1MJV2</accession>
<organism evidence="6">
    <name type="scientific">Phakopsora pachyrhizi</name>
    <name type="common">Asian soybean rust disease fungus</name>
    <dbReference type="NCBI Taxonomy" id="170000"/>
    <lineage>
        <taxon>Eukaryota</taxon>
        <taxon>Fungi</taxon>
        <taxon>Dikarya</taxon>
        <taxon>Basidiomycota</taxon>
        <taxon>Pucciniomycotina</taxon>
        <taxon>Pucciniomycetes</taxon>
        <taxon>Pucciniales</taxon>
        <taxon>Phakopsoraceae</taxon>
        <taxon>Phakopsora</taxon>
    </lineage>
</organism>
<evidence type="ECO:0000256" key="4">
    <source>
        <dbReference type="RuleBase" id="RU363019"/>
    </source>
</evidence>
<dbReference type="PROSITE" id="PS00170">
    <property type="entry name" value="CSA_PPIASE_1"/>
    <property type="match status" value="1"/>
</dbReference>
<dbReference type="GO" id="GO:0003755">
    <property type="term" value="F:peptidyl-prolyl cis-trans isomerase activity"/>
    <property type="evidence" value="ECO:0007669"/>
    <property type="project" value="UniProtKB-UniRule"/>
</dbReference>
<dbReference type="InterPro" id="IPR020892">
    <property type="entry name" value="Cyclophilin-type_PPIase_CS"/>
</dbReference>
<sequence>MHSKVLISWVMSAFVAIVLHAANSIQDNEEPPIVAKVYFDMKQGSKNLGRIEIGLFKNTPKTSENFRALAVGDKKSKDGIPLAYKGSKFHRVINQFMIQGGDFTKGDGTGGLSIYGPKFQDENFINKHTGPGTVSMANSGPDTNGSQFFICTALTSWLDGRHVVFGKVLRGMDVVFRIETLPTDNGDRPKEDIVIADSGELKIDDELDADGNKVAPRVEL</sequence>
<name>A0A0S1MJV2_PHAPC</name>
<keyword evidence="4" id="KW-0732">Signal</keyword>
<dbReference type="FunFam" id="2.40.100.10:FF:000001">
    <property type="entry name" value="Peptidyl-prolyl cis-trans isomerase"/>
    <property type="match status" value="1"/>
</dbReference>
<comment type="function">
    <text evidence="4">PPIases accelerate the folding of proteins. It catalyzes the cis-trans isomerization of proline imidic peptide bonds in oligopeptides.</text>
</comment>
<evidence type="ECO:0000313" key="8">
    <source>
        <dbReference type="Proteomes" id="UP001153365"/>
    </source>
</evidence>
<reference evidence="7" key="2">
    <citation type="submission" date="2022-06" db="EMBL/GenBank/DDBJ databases">
        <authorList>
            <consortium name="SYNGENTA / RWTH Aachen University"/>
        </authorList>
    </citation>
    <scope>NUCLEOTIDE SEQUENCE</scope>
</reference>
<keyword evidence="8" id="KW-1185">Reference proteome</keyword>
<comment type="similarity">
    <text evidence="4">Belongs to the cyclophilin-type PPIase family.</text>
</comment>
<dbReference type="AlphaFoldDB" id="A0A0S1MJV2"/>
<dbReference type="GO" id="GO:0005737">
    <property type="term" value="C:cytoplasm"/>
    <property type="evidence" value="ECO:0007669"/>
    <property type="project" value="TreeGrafter"/>
</dbReference>
<dbReference type="Pfam" id="PF00160">
    <property type="entry name" value="Pro_isomerase"/>
    <property type="match status" value="1"/>
</dbReference>
<dbReference type="Gene3D" id="2.40.100.10">
    <property type="entry name" value="Cyclophilin-like"/>
    <property type="match status" value="1"/>
</dbReference>
<reference evidence="6" key="1">
    <citation type="submission" date="2015-07" db="EMBL/GenBank/DDBJ databases">
        <title>Elucidating the P. pachyrhizi secretome and potential effectors.</title>
        <authorList>
            <person name="de Carvalho M.C.C.G."/>
            <person name="Nascimento L.C."/>
            <person name="Darben L.M."/>
            <person name="Polizel-Podanosqui A.M."/>
            <person name="Lopes-Caitar V.S."/>
            <person name="Rocha C.S."/>
            <person name="Qi M."/>
            <person name="Carazolle M."/>
            <person name="Kuwahara M.K."/>
            <person name="Pereira G.A.G."/>
            <person name="Abdelnoor R.V."/>
            <person name="Whitham S.A."/>
            <person name="Marcelino-Guimaraes F.C."/>
        </authorList>
    </citation>
    <scope>NUCLEOTIDE SEQUENCE</scope>
</reference>
<evidence type="ECO:0000313" key="6">
    <source>
        <dbReference type="EMBL" id="ALL41167.1"/>
    </source>
</evidence>
<dbReference type="EC" id="5.2.1.8" evidence="4"/>
<feature type="domain" description="PPIase cyclophilin-type" evidence="5">
    <location>
        <begin position="38"/>
        <end position="200"/>
    </location>
</feature>
<evidence type="ECO:0000256" key="3">
    <source>
        <dbReference type="ARBA" id="ARBA00023235"/>
    </source>
</evidence>
<dbReference type="GO" id="GO:0016018">
    <property type="term" value="F:cyclosporin A binding"/>
    <property type="evidence" value="ECO:0007669"/>
    <property type="project" value="TreeGrafter"/>
</dbReference>
<keyword evidence="2 4" id="KW-0697">Rotamase</keyword>